<organism evidence="2">
    <name type="scientific">viral metagenome</name>
    <dbReference type="NCBI Taxonomy" id="1070528"/>
    <lineage>
        <taxon>unclassified sequences</taxon>
        <taxon>metagenomes</taxon>
        <taxon>organismal metagenomes</taxon>
    </lineage>
</organism>
<sequence length="167" mass="19144">MLNKSNGRIDIIQPPSSIDQFKLYDKSVMKSTPYTDAVQGIYYDTVLSQNFFSAENIKILQNGIRAGVYEKSKEKFVIGEQDSDTLKVIMRSMFLQHSINSPSKVKEQIDDLNKIVLEYAIPKVYGEAIGYMNYCRDSSTIAIPLNYPVMSRSNEKQLEENPWIRTL</sequence>
<protein>
    <recommendedName>
        <fullName evidence="1">Minor capsid protein P8 central region domain-containing protein</fullName>
    </recommendedName>
</protein>
<evidence type="ECO:0000313" key="2">
    <source>
        <dbReference type="EMBL" id="QHU29773.1"/>
    </source>
</evidence>
<reference evidence="2" key="1">
    <citation type="journal article" date="2020" name="Nature">
        <title>Giant virus diversity and host interactions through global metagenomics.</title>
        <authorList>
            <person name="Schulz F."/>
            <person name="Roux S."/>
            <person name="Paez-Espino D."/>
            <person name="Jungbluth S."/>
            <person name="Walsh D.A."/>
            <person name="Denef V.J."/>
            <person name="McMahon K.D."/>
            <person name="Konstantinidis K.T."/>
            <person name="Eloe-Fadrosh E.A."/>
            <person name="Kyrpides N.C."/>
            <person name="Woyke T."/>
        </authorList>
    </citation>
    <scope>NUCLEOTIDE SEQUENCE</scope>
    <source>
        <strain evidence="2">GVMAG-M-3300027810-10</strain>
    </source>
</reference>
<dbReference type="AlphaFoldDB" id="A0A6C0LGU8"/>
<dbReference type="Pfam" id="PF19065">
    <property type="entry name" value="P8_CR"/>
    <property type="match status" value="1"/>
</dbReference>
<name>A0A6C0LGU8_9ZZZZ</name>
<evidence type="ECO:0000259" key="1">
    <source>
        <dbReference type="Pfam" id="PF19065"/>
    </source>
</evidence>
<dbReference type="EMBL" id="MN740497">
    <property type="protein sequence ID" value="QHU29773.1"/>
    <property type="molecule type" value="Genomic_DNA"/>
</dbReference>
<accession>A0A6C0LGU8</accession>
<feature type="domain" description="Minor capsid protein P8 central region" evidence="1">
    <location>
        <begin position="43"/>
        <end position="162"/>
    </location>
</feature>
<proteinExistence type="predicted"/>
<dbReference type="InterPro" id="IPR043916">
    <property type="entry name" value="P8_CR"/>
</dbReference>